<keyword evidence="4" id="KW-1185">Reference proteome</keyword>
<reference evidence="3 4" key="1">
    <citation type="submission" date="2015-11" db="EMBL/GenBank/DDBJ databases">
        <authorList>
            <person name="Lin W."/>
        </authorList>
    </citation>
    <scope>NUCLEOTIDE SEQUENCE [LARGE SCALE GENOMIC DNA]</scope>
    <source>
        <strain evidence="3 4">HCH-1</strain>
    </source>
</reference>
<evidence type="ECO:0000256" key="1">
    <source>
        <dbReference type="SAM" id="MobiDB-lite"/>
    </source>
</evidence>
<evidence type="ECO:0000313" key="4">
    <source>
        <dbReference type="Proteomes" id="UP000060487"/>
    </source>
</evidence>
<dbReference type="Gene3D" id="1.10.3210.10">
    <property type="entry name" value="Hypothetical protein af1432"/>
    <property type="match status" value="1"/>
</dbReference>
<comment type="caution">
    <text evidence="3">The sequence shown here is derived from an EMBL/GenBank/DDBJ whole genome shotgun (WGS) entry which is preliminary data.</text>
</comment>
<feature type="domain" description="HDOD" evidence="2">
    <location>
        <begin position="25"/>
        <end position="240"/>
    </location>
</feature>
<dbReference type="InterPro" id="IPR013976">
    <property type="entry name" value="HDOD"/>
</dbReference>
<protein>
    <submittedName>
        <fullName evidence="3">HDOD domain-containing protein</fullName>
    </submittedName>
</protein>
<evidence type="ECO:0000259" key="2">
    <source>
        <dbReference type="PROSITE" id="PS51833"/>
    </source>
</evidence>
<accession>A0ABR5SGF3</accession>
<feature type="region of interest" description="Disordered" evidence="1">
    <location>
        <begin position="220"/>
        <end position="244"/>
    </location>
</feature>
<dbReference type="EMBL" id="LNQR01000111">
    <property type="protein sequence ID" value="KWT78811.1"/>
    <property type="molecule type" value="Genomic_DNA"/>
</dbReference>
<dbReference type="PROSITE" id="PS51833">
    <property type="entry name" value="HDOD"/>
    <property type="match status" value="1"/>
</dbReference>
<organism evidence="3 4">
    <name type="scientific">Candidatus Magnetominusculus xianensis</name>
    <dbReference type="NCBI Taxonomy" id="1748249"/>
    <lineage>
        <taxon>Bacteria</taxon>
        <taxon>Pseudomonadati</taxon>
        <taxon>Nitrospirota</taxon>
        <taxon>Nitrospiria</taxon>
        <taxon>Nitrospirales</taxon>
        <taxon>Nitrospiraceae</taxon>
        <taxon>Candidatus Magnetominusculus</taxon>
    </lineage>
</organism>
<sequence length="326" mass="35308">MAAKESKEEHRRLRRAERLLENLSMPSRPDVLLDAVRTQAGFAPDPLAVTAVILKDMALSAAVLHAANTQLNGWKRKLISIEGAVALLGLERVRAIVAEQFLSATLVSQEGPLQMVRLRGVEAGRVAARLARELPKAAPHCLNGYLPPVAPDEAYAAGLLHDCGLVAMMRGFPDYVGFCQEMHARGGGRRGGGGERAFRDQPLSGGFFDGAEMASAGTFLSDHSHPSSDGRLQPSRTEGAGTRLYGSAGHTAPFRLGLRWGVGGGVAGRGRAHHLFFWFGSRATGTIARPLRWGVRRRGWLFSEKYVSIWEMKRAGRIHRGTFLGG</sequence>
<dbReference type="PANTHER" id="PTHR33525">
    <property type="match status" value="1"/>
</dbReference>
<proteinExistence type="predicted"/>
<dbReference type="InterPro" id="IPR052340">
    <property type="entry name" value="RNase_Y/CdgJ"/>
</dbReference>
<dbReference type="Proteomes" id="UP000060487">
    <property type="component" value="Unassembled WGS sequence"/>
</dbReference>
<dbReference type="RefSeq" id="WP_085053419.1">
    <property type="nucleotide sequence ID" value="NZ_LNQR01000111.1"/>
</dbReference>
<evidence type="ECO:0000313" key="3">
    <source>
        <dbReference type="EMBL" id="KWT78811.1"/>
    </source>
</evidence>
<gene>
    <name evidence="3" type="ORF">ASN18_2800</name>
</gene>
<dbReference type="PANTHER" id="PTHR33525:SF6">
    <property type="entry name" value="HDOD DOMAIN-CONTAINING PROTEIN"/>
    <property type="match status" value="1"/>
</dbReference>
<dbReference type="SUPFAM" id="SSF109604">
    <property type="entry name" value="HD-domain/PDEase-like"/>
    <property type="match status" value="1"/>
</dbReference>
<dbReference type="Pfam" id="PF08668">
    <property type="entry name" value="HDOD"/>
    <property type="match status" value="1"/>
</dbReference>
<name>A0ABR5SGF3_9BACT</name>